<reference evidence="2 3" key="1">
    <citation type="submission" date="2016-11" db="EMBL/GenBank/DDBJ databases">
        <authorList>
            <person name="Jaros S."/>
            <person name="Januszkiewicz K."/>
            <person name="Wedrychowicz H."/>
        </authorList>
    </citation>
    <scope>NUCLEOTIDE SEQUENCE [LARGE SCALE GENOMIC DNA]</scope>
</reference>
<feature type="region of interest" description="Disordered" evidence="1">
    <location>
        <begin position="1"/>
        <end position="35"/>
    </location>
</feature>
<dbReference type="AlphaFoldDB" id="A0A2X0MXR8"/>
<feature type="region of interest" description="Disordered" evidence="1">
    <location>
        <begin position="548"/>
        <end position="579"/>
    </location>
</feature>
<keyword evidence="3" id="KW-1185">Reference proteome</keyword>
<feature type="compositionally biased region" description="Acidic residues" evidence="1">
    <location>
        <begin position="551"/>
        <end position="561"/>
    </location>
</feature>
<feature type="region of interest" description="Disordered" evidence="1">
    <location>
        <begin position="744"/>
        <end position="763"/>
    </location>
</feature>
<dbReference type="Proteomes" id="UP000249464">
    <property type="component" value="Unassembled WGS sequence"/>
</dbReference>
<feature type="compositionally biased region" description="Basic and acidic residues" evidence="1">
    <location>
        <begin position="120"/>
        <end position="130"/>
    </location>
</feature>
<organism evidence="2 3">
    <name type="scientific">Microbotryum silenes-dioicae</name>
    <dbReference type="NCBI Taxonomy" id="796604"/>
    <lineage>
        <taxon>Eukaryota</taxon>
        <taxon>Fungi</taxon>
        <taxon>Dikarya</taxon>
        <taxon>Basidiomycota</taxon>
        <taxon>Pucciniomycotina</taxon>
        <taxon>Microbotryomycetes</taxon>
        <taxon>Microbotryales</taxon>
        <taxon>Microbotryaceae</taxon>
        <taxon>Microbotryum</taxon>
    </lineage>
</organism>
<dbReference type="EMBL" id="FQNC01000047">
    <property type="protein sequence ID" value="SGY75397.1"/>
    <property type="molecule type" value="Genomic_DNA"/>
</dbReference>
<name>A0A2X0MXR8_9BASI</name>
<feature type="compositionally biased region" description="Low complexity" evidence="1">
    <location>
        <begin position="16"/>
        <end position="30"/>
    </location>
</feature>
<dbReference type="STRING" id="796604.A0A2X0MXR8"/>
<feature type="region of interest" description="Disordered" evidence="1">
    <location>
        <begin position="74"/>
        <end position="152"/>
    </location>
</feature>
<feature type="compositionally biased region" description="Low complexity" evidence="1">
    <location>
        <begin position="868"/>
        <end position="883"/>
    </location>
</feature>
<gene>
    <name evidence="2" type="primary">BQ5605_C005g03424</name>
    <name evidence="2" type="ORF">BQ5605_C005G03424</name>
</gene>
<evidence type="ECO:0000256" key="1">
    <source>
        <dbReference type="SAM" id="MobiDB-lite"/>
    </source>
</evidence>
<proteinExistence type="predicted"/>
<sequence length="1178" mass="126149">MNPYSRKPSLPTPGESRTASSVSAGGRARSLTAPSSKFALGDDCLPSISDFRASQIFPGFSSTFPFKVSVDADVEGSEPARPTTSIGPKGTFQHRLGTRHPNGHLRACSDSPATSPDFRASQERGSHLEWRGPASPDDSGRTQKPSARAPTVMDRARYETAQSFTPGPASVQTSSFRSRTFAHDRTGDCINQLSQHDTAEPTSRSFGQAPTDATALPPSTVPNFLGDTSLEAAFADTSWSFDMGALDIGTFLAGPSALKEDGDPQNGEEESVPVGSSYHEKAGVRASKLAPGQGLDLDAPSCKHGSLDLDRPSSKHGKWTRPDSQSVAPILDISAYRRAGLDEPVPSSVQEMEHLAVSLRPTSQHHPDETLSITTNSTSTAANTIADGAFDQIDVTIDDIILIQNSLVRAASLRLRTETVEPDLFPASGALDAAANEFVYSASSEGPFNPAWDELSRPAPAQHDMLDVVAEAVPHSLNAAGSALQTQPQLGIVVPPTASRSIFVEHEISSKPSNQLKEQPSGAIVRAPEPKHRNLSVAVPPRILKYQIDHEGDDPNSDDDEPLAHRVNPQGARATDGADGEVAGVIASGPNVGLKPSRDSLLIRDVRDRATLATLALKQGQEGRQEYKSVRKTFISGPTLMPDPISMTVVPIRNPDAALTQSFGSAKQSYQPLRSSSQPRKIKELGTRFKSILKKKSRDCVALLNGDEVTPFQEHEQDSHDALDYRTDDDDDTTVTLVEAEALADRRNQRGTQPRGSFYALKPASRSSRSLVNLVGKLRSRSKSEGLVRSFEGPTHLATIPGSPYCAVEPVEPGTPQGPEAAPEPHGRAPISYDINSRRPQQYYSSEPHASATMPVPADDEPSHARSLSEVSSSYGEDSSISSNQGKAPPYTHLHDETDALYGSAVEAPAPTRGESKRVASMADGASPLGDWADADYMLGILENDAGGSPMTSRCDASSEHRDSIVTSIHARSSNSSHVDIKSRDSATPEASAHSTRSCTSAIAAEDLPCFTVSEEVDTYYSSSEAAAVGGGHLNKAPQSPMTLAAPLTGVDYRNSGYADSFYDLYAQRSADRATFTTDIHGDPIVGKNGQQSNSDDDSSDPTSSLPDRNSPMVKNHNNSTFWKMVGDLRHSRQSMDSIDHDQFNFDSRPPSMIGSDMAESIMDTDLENARLAFDEAT</sequence>
<feature type="compositionally biased region" description="Polar residues" evidence="1">
    <location>
        <begin position="968"/>
        <end position="978"/>
    </location>
</feature>
<protein>
    <submittedName>
        <fullName evidence="2">BQ5605_C005g03424 protein</fullName>
    </submittedName>
</protein>
<evidence type="ECO:0000313" key="3">
    <source>
        <dbReference type="Proteomes" id="UP000249464"/>
    </source>
</evidence>
<feature type="region of interest" description="Disordered" evidence="1">
    <location>
        <begin position="509"/>
        <end position="536"/>
    </location>
</feature>
<feature type="region of interest" description="Disordered" evidence="1">
    <location>
        <begin position="257"/>
        <end position="324"/>
    </location>
</feature>
<feature type="region of interest" description="Disordered" evidence="1">
    <location>
        <begin position="794"/>
        <end position="893"/>
    </location>
</feature>
<feature type="region of interest" description="Disordered" evidence="1">
    <location>
        <begin position="1078"/>
        <end position="1119"/>
    </location>
</feature>
<evidence type="ECO:0000313" key="2">
    <source>
        <dbReference type="EMBL" id="SGY75397.1"/>
    </source>
</evidence>
<feature type="compositionally biased region" description="Polar residues" evidence="1">
    <location>
        <begin position="834"/>
        <end position="845"/>
    </location>
</feature>
<accession>A0A2X0MXR8</accession>
<feature type="region of interest" description="Disordered" evidence="1">
    <location>
        <begin position="968"/>
        <end position="999"/>
    </location>
</feature>